<dbReference type="SUPFAM" id="SSF101498">
    <property type="entry name" value="Anti-sigma factor FlgM"/>
    <property type="match status" value="1"/>
</dbReference>
<dbReference type="GO" id="GO:0044781">
    <property type="term" value="P:bacterial-type flagellum organization"/>
    <property type="evidence" value="ECO:0007669"/>
    <property type="project" value="UniProtKB-KW"/>
</dbReference>
<dbReference type="OrthoDB" id="9797114at2"/>
<dbReference type="STRING" id="584708.Apau_1068"/>
<proteinExistence type="inferred from homology"/>
<dbReference type="InterPro" id="IPR031316">
    <property type="entry name" value="FlgM_C"/>
</dbReference>
<keyword evidence="5" id="KW-0805">Transcription regulation</keyword>
<evidence type="ECO:0000256" key="3">
    <source>
        <dbReference type="ARBA" id="ARBA00022491"/>
    </source>
</evidence>
<keyword evidence="10" id="KW-1185">Reference proteome</keyword>
<keyword evidence="4" id="KW-1005">Bacterial flagellum biogenesis</keyword>
<evidence type="ECO:0000256" key="7">
    <source>
        <dbReference type="SAM" id="MobiDB-lite"/>
    </source>
</evidence>
<accession>E3CXC9</accession>
<dbReference type="Pfam" id="PF04316">
    <property type="entry name" value="FlgM"/>
    <property type="match status" value="1"/>
</dbReference>
<dbReference type="AlphaFoldDB" id="E3CXC9"/>
<evidence type="ECO:0000256" key="5">
    <source>
        <dbReference type="ARBA" id="ARBA00023015"/>
    </source>
</evidence>
<dbReference type="Proteomes" id="UP000005096">
    <property type="component" value="Chromosome"/>
</dbReference>
<dbReference type="InterPro" id="IPR007412">
    <property type="entry name" value="FlgM"/>
</dbReference>
<evidence type="ECO:0000259" key="8">
    <source>
        <dbReference type="Pfam" id="PF04316"/>
    </source>
</evidence>
<feature type="region of interest" description="Disordered" evidence="7">
    <location>
        <begin position="1"/>
        <end position="33"/>
    </location>
</feature>
<protein>
    <recommendedName>
        <fullName evidence="2">Negative regulator of flagellin synthesis</fullName>
    </recommendedName>
</protein>
<organism evidence="9 10">
    <name type="scientific">Aminomonas paucivorans DSM 12260</name>
    <dbReference type="NCBI Taxonomy" id="584708"/>
    <lineage>
        <taxon>Bacteria</taxon>
        <taxon>Thermotogati</taxon>
        <taxon>Synergistota</taxon>
        <taxon>Synergistia</taxon>
        <taxon>Synergistales</taxon>
        <taxon>Synergistaceae</taxon>
        <taxon>Aminomonas</taxon>
    </lineage>
</organism>
<comment type="similarity">
    <text evidence="1">Belongs to the FlgM family.</text>
</comment>
<dbReference type="HOGENOM" id="CLU_169011_5_0_0"/>
<sequence length="94" mass="10370">MIDRIQRVYGNQPIERSAPKKRSEGVQGGSSDAVSVSSFARELAQATGELKKLPEARQDRVDDLRRQVEAGTYAPDLKSLASRLVWAGILKTED</sequence>
<dbReference type="GO" id="GO:0045892">
    <property type="term" value="P:negative regulation of DNA-templated transcription"/>
    <property type="evidence" value="ECO:0007669"/>
    <property type="project" value="InterPro"/>
</dbReference>
<evidence type="ECO:0000256" key="4">
    <source>
        <dbReference type="ARBA" id="ARBA00022795"/>
    </source>
</evidence>
<dbReference type="RefSeq" id="WP_006300679.1">
    <property type="nucleotide sequence ID" value="NZ_CM001022.1"/>
</dbReference>
<name>E3CXC9_9BACT</name>
<dbReference type="PaxDb" id="584708-Apau_1068"/>
<dbReference type="InterPro" id="IPR035890">
    <property type="entry name" value="Anti-sigma-28_factor_FlgM_sf"/>
</dbReference>
<keyword evidence="6" id="KW-0804">Transcription</keyword>
<evidence type="ECO:0000256" key="2">
    <source>
        <dbReference type="ARBA" id="ARBA00017823"/>
    </source>
</evidence>
<keyword evidence="3" id="KW-0678">Repressor</keyword>
<dbReference type="eggNOG" id="COG2747">
    <property type="taxonomic scope" value="Bacteria"/>
</dbReference>
<feature type="domain" description="Anti-sigma-28 factor FlgM C-terminal" evidence="8">
    <location>
        <begin position="32"/>
        <end position="85"/>
    </location>
</feature>
<evidence type="ECO:0000256" key="6">
    <source>
        <dbReference type="ARBA" id="ARBA00023163"/>
    </source>
</evidence>
<evidence type="ECO:0000256" key="1">
    <source>
        <dbReference type="ARBA" id="ARBA00005322"/>
    </source>
</evidence>
<evidence type="ECO:0000313" key="9">
    <source>
        <dbReference type="EMBL" id="EFQ23495.1"/>
    </source>
</evidence>
<dbReference type="NCBIfam" id="TIGR03824">
    <property type="entry name" value="FlgM_jcvi"/>
    <property type="match status" value="1"/>
</dbReference>
<reference evidence="9 10" key="1">
    <citation type="journal article" date="2010" name="Stand. Genomic Sci.">
        <title>Non-contiguous finished genome sequence of Aminomonas paucivorans type strain (GLU-3).</title>
        <authorList>
            <person name="Pitluck S."/>
            <person name="Yasawong M."/>
            <person name="Held B."/>
            <person name="Lapidus A."/>
            <person name="Nolan M."/>
            <person name="Copeland A."/>
            <person name="Lucas S."/>
            <person name="Del Rio T.G."/>
            <person name="Tice H."/>
            <person name="Cheng J.F."/>
            <person name="Chertkov O."/>
            <person name="Goodwin L."/>
            <person name="Tapia R."/>
            <person name="Han C."/>
            <person name="Liolios K."/>
            <person name="Ivanova N."/>
            <person name="Mavromatis K."/>
            <person name="Ovchinnikova G."/>
            <person name="Pati A."/>
            <person name="Chen A."/>
            <person name="Palaniappan K."/>
            <person name="Land M."/>
            <person name="Hauser L."/>
            <person name="Chang Y.J."/>
            <person name="Jeffries C.D."/>
            <person name="Pukall R."/>
            <person name="Spring S."/>
            <person name="Rohde M."/>
            <person name="Sikorski J."/>
            <person name="Goker M."/>
            <person name="Woyke T."/>
            <person name="Bristow J."/>
            <person name="Eisen J.A."/>
            <person name="Markowitz V."/>
            <person name="Hugenholtz P."/>
            <person name="Kyrpides N.C."/>
            <person name="Klenk H.P."/>
        </authorList>
    </citation>
    <scope>NUCLEOTIDE SEQUENCE [LARGE SCALE GENOMIC DNA]</scope>
    <source>
        <strain evidence="9 10">DSM 12260</strain>
    </source>
</reference>
<gene>
    <name evidence="9" type="ORF">Apau_1068</name>
</gene>
<evidence type="ECO:0000313" key="10">
    <source>
        <dbReference type="Proteomes" id="UP000005096"/>
    </source>
</evidence>
<dbReference type="EMBL" id="CM001022">
    <property type="protein sequence ID" value="EFQ23495.1"/>
    <property type="molecule type" value="Genomic_DNA"/>
</dbReference>